<keyword evidence="3" id="KW-1185">Reference proteome</keyword>
<gene>
    <name evidence="2" type="ORF">IFE19_09700</name>
</gene>
<evidence type="ECO:0000313" key="2">
    <source>
        <dbReference type="EMBL" id="QTC89632.1"/>
    </source>
</evidence>
<reference evidence="2 3" key="1">
    <citation type="submission" date="2020-09" db="EMBL/GenBank/DDBJ databases">
        <title>Brevundimonas sp. LVF1 isolated from an oligotrophic pond in Goettingen, Germany.</title>
        <authorList>
            <person name="Friedrich I."/>
            <person name="Klassen A."/>
            <person name="Neubauer H."/>
            <person name="Schneider D."/>
            <person name="Hertel R."/>
            <person name="Daniel R."/>
        </authorList>
    </citation>
    <scope>NUCLEOTIDE SEQUENCE [LARGE SCALE GENOMIC DNA]</scope>
    <source>
        <strain evidence="2 3">LVF1</strain>
    </source>
</reference>
<proteinExistence type="predicted"/>
<sequence>MNGGGHDAPRVVAAPARFPAIDLLQRIGGGLARDGRLAFARALACGAVAGGAGGDPAAGVSGDPDGRGGGGGPRPRLVVRGQTGVPGRDGATAVLVQTPGDPRHDVVGTPAAGVVLHLLLQIALIEPGQARRRIPVALAIQPVAGEAGVARPAGAAAHGDHFA</sequence>
<name>A0ABX7SPI7_9CAUL</name>
<dbReference type="Proteomes" id="UP000663942">
    <property type="component" value="Chromosome"/>
</dbReference>
<protein>
    <submittedName>
        <fullName evidence="2">Uncharacterized protein</fullName>
    </submittedName>
</protein>
<dbReference type="EMBL" id="CP062006">
    <property type="protein sequence ID" value="QTC89632.1"/>
    <property type="molecule type" value="Genomic_DNA"/>
</dbReference>
<evidence type="ECO:0000256" key="1">
    <source>
        <dbReference type="SAM" id="MobiDB-lite"/>
    </source>
</evidence>
<feature type="region of interest" description="Disordered" evidence="1">
    <location>
        <begin position="52"/>
        <end position="75"/>
    </location>
</feature>
<evidence type="ECO:0000313" key="3">
    <source>
        <dbReference type="Proteomes" id="UP000663942"/>
    </source>
</evidence>
<accession>A0ABX7SPI7</accession>
<organism evidence="2 3">
    <name type="scientific">Brevundimonas pondensis</name>
    <dbReference type="NCBI Taxonomy" id="2774189"/>
    <lineage>
        <taxon>Bacteria</taxon>
        <taxon>Pseudomonadati</taxon>
        <taxon>Pseudomonadota</taxon>
        <taxon>Alphaproteobacteria</taxon>
        <taxon>Caulobacterales</taxon>
        <taxon>Caulobacteraceae</taxon>
        <taxon>Brevundimonas</taxon>
    </lineage>
</organism>